<dbReference type="PANTHER" id="PTHR45985:SF3">
    <property type="entry name" value="CHITIN DEACETYLASE-LIKE 4"/>
    <property type="match status" value="1"/>
</dbReference>
<dbReference type="Pfam" id="PF01522">
    <property type="entry name" value="Polysacc_deac_1"/>
    <property type="match status" value="1"/>
</dbReference>
<comment type="caution">
    <text evidence="4">The sequence shown here is derived from an EMBL/GenBank/DDBJ whole genome shotgun (WGS) entry which is preliminary data.</text>
</comment>
<dbReference type="EMBL" id="LHPF02000005">
    <property type="protein sequence ID" value="PSC74206.1"/>
    <property type="molecule type" value="Genomic_DNA"/>
</dbReference>
<reference evidence="4 5" key="1">
    <citation type="journal article" date="2018" name="Plant J.">
        <title>Genome sequences of Chlorella sorokiniana UTEX 1602 and Micractinium conductrix SAG 241.80: implications to maltose excretion by a green alga.</title>
        <authorList>
            <person name="Arriola M.B."/>
            <person name="Velmurugan N."/>
            <person name="Zhang Y."/>
            <person name="Plunkett M.H."/>
            <person name="Hondzo H."/>
            <person name="Barney B.M."/>
        </authorList>
    </citation>
    <scope>NUCLEOTIDE SEQUENCE [LARGE SCALE GENOMIC DNA]</scope>
    <source>
        <strain evidence="4 5">SAG 241.80</strain>
    </source>
</reference>
<feature type="chain" id="PRO_5015145095" evidence="2">
    <location>
        <begin position="22"/>
        <end position="502"/>
    </location>
</feature>
<gene>
    <name evidence="4" type="ORF">C2E20_2659</name>
</gene>
<dbReference type="Proteomes" id="UP000239649">
    <property type="component" value="Unassembled WGS sequence"/>
</dbReference>
<dbReference type="SUPFAM" id="SSF88713">
    <property type="entry name" value="Glycoside hydrolase/deacetylase"/>
    <property type="match status" value="1"/>
</dbReference>
<dbReference type="PROSITE" id="PS51257">
    <property type="entry name" value="PROKAR_LIPOPROTEIN"/>
    <property type="match status" value="1"/>
</dbReference>
<evidence type="ECO:0000256" key="1">
    <source>
        <dbReference type="SAM" id="MobiDB-lite"/>
    </source>
</evidence>
<dbReference type="GO" id="GO:0016810">
    <property type="term" value="F:hydrolase activity, acting on carbon-nitrogen (but not peptide) bonds"/>
    <property type="evidence" value="ECO:0007669"/>
    <property type="project" value="InterPro"/>
</dbReference>
<feature type="region of interest" description="Disordered" evidence="1">
    <location>
        <begin position="433"/>
        <end position="477"/>
    </location>
</feature>
<protein>
    <submittedName>
        <fullName evidence="4">Left border a</fullName>
    </submittedName>
</protein>
<keyword evidence="2" id="KW-0732">Signal</keyword>
<keyword evidence="5" id="KW-1185">Reference proteome</keyword>
<dbReference type="InterPro" id="IPR011330">
    <property type="entry name" value="Glyco_hydro/deAcase_b/a-brl"/>
</dbReference>
<evidence type="ECO:0000256" key="2">
    <source>
        <dbReference type="SAM" id="SignalP"/>
    </source>
</evidence>
<evidence type="ECO:0000259" key="3">
    <source>
        <dbReference type="Pfam" id="PF01522"/>
    </source>
</evidence>
<dbReference type="Gene3D" id="3.20.20.370">
    <property type="entry name" value="Glycoside hydrolase/deacetylase"/>
    <property type="match status" value="1"/>
</dbReference>
<proteinExistence type="predicted"/>
<dbReference type="CDD" id="cd10919">
    <property type="entry name" value="CE4_CDA_like"/>
    <property type="match status" value="1"/>
</dbReference>
<dbReference type="AlphaFoldDB" id="A0A2P6VJC4"/>
<sequence>MRSHAVLLAALLLAGASAAAAAYSCDPATCKAPACMCPSTKTPGGLAPADTPQFVLITHDDSVNALQNRLVRTMTDGFKNPNGCNVPATWFALKDKTNCTLVQQLLKDNHEIAGHTMNHVPLYKNLTVEQVKEEVEGIKTWMVEECGVPEAEFKGFRAPYLIHNEQYRKVMAAANYTYDSSIIEPFPTATSPSFAERTWPFTMDAGIPLDCAWAGSADVSCSETERYPGVWEVPLWILPDEAGTSAAGFSMDPTAATPDALFGLLKKSFDAAYDGNRAPFPLFVHAPWFTFDNTKAAIQFVEYANSKPDVWFVTMSQLMDWMKNPVPASQMNSSQAVTCKTLVELTPPTDEYCRQYKVGPVEDIWTVGGKFGIATDTDLEELNPKVNKWNIPEGTIMNMPPWDARCDKPGATFFPDTEWYKPVYTERALSPVSAPASAPAPAPEVDVAPTPSPAAAAVLSPSPAPTPARVPTPAPAPASGAAAAASAAFAALAGLASLALLL</sequence>
<name>A0A2P6VJC4_9CHLO</name>
<feature type="compositionally biased region" description="Pro residues" evidence="1">
    <location>
        <begin position="462"/>
        <end position="476"/>
    </location>
</feature>
<dbReference type="PANTHER" id="PTHR45985">
    <property type="match status" value="1"/>
</dbReference>
<dbReference type="InterPro" id="IPR052740">
    <property type="entry name" value="CE4"/>
</dbReference>
<evidence type="ECO:0000313" key="4">
    <source>
        <dbReference type="EMBL" id="PSC74206.1"/>
    </source>
</evidence>
<dbReference type="GO" id="GO:0005975">
    <property type="term" value="P:carbohydrate metabolic process"/>
    <property type="evidence" value="ECO:0007669"/>
    <property type="project" value="InterPro"/>
</dbReference>
<feature type="compositionally biased region" description="Low complexity" evidence="1">
    <location>
        <begin position="433"/>
        <end position="461"/>
    </location>
</feature>
<organism evidence="4 5">
    <name type="scientific">Micractinium conductrix</name>
    <dbReference type="NCBI Taxonomy" id="554055"/>
    <lineage>
        <taxon>Eukaryota</taxon>
        <taxon>Viridiplantae</taxon>
        <taxon>Chlorophyta</taxon>
        <taxon>core chlorophytes</taxon>
        <taxon>Trebouxiophyceae</taxon>
        <taxon>Chlorellales</taxon>
        <taxon>Chlorellaceae</taxon>
        <taxon>Chlorella clade</taxon>
        <taxon>Micractinium</taxon>
    </lineage>
</organism>
<dbReference type="OrthoDB" id="504708at2759"/>
<dbReference type="STRING" id="554055.A0A2P6VJC4"/>
<feature type="domain" description="NodB homology" evidence="3">
    <location>
        <begin position="52"/>
        <end position="178"/>
    </location>
</feature>
<evidence type="ECO:0000313" key="5">
    <source>
        <dbReference type="Proteomes" id="UP000239649"/>
    </source>
</evidence>
<accession>A0A2P6VJC4</accession>
<dbReference type="InterPro" id="IPR002509">
    <property type="entry name" value="NODB_dom"/>
</dbReference>
<feature type="signal peptide" evidence="2">
    <location>
        <begin position="1"/>
        <end position="21"/>
    </location>
</feature>